<evidence type="ECO:0000313" key="2">
    <source>
        <dbReference type="EMBL" id="AKQ06978.1"/>
    </source>
</evidence>
<organism evidence="2 3">
    <name type="scientific">Mycobacterium phage Ovechkin</name>
    <dbReference type="NCBI Taxonomy" id="1673889"/>
    <lineage>
        <taxon>Viruses</taxon>
        <taxon>Duplodnaviria</taxon>
        <taxon>Heunggongvirae</taxon>
        <taxon>Uroviricota</taxon>
        <taxon>Caudoviricetes</taxon>
        <taxon>Gracegardnervirinae</taxon>
        <taxon>Cheoctovirus</taxon>
        <taxon>Cheoctovirus ovechkin</taxon>
    </lineage>
</organism>
<feature type="compositionally biased region" description="Basic and acidic residues" evidence="1">
    <location>
        <begin position="58"/>
        <end position="69"/>
    </location>
</feature>
<gene>
    <name evidence="2" type="ORF">PBI_OVECHKIN_76</name>
</gene>
<dbReference type="OrthoDB" id="26869at10239"/>
<protein>
    <submittedName>
        <fullName evidence="2">Uncharacterized protein</fullName>
    </submittedName>
</protein>
<reference evidence="2 3" key="1">
    <citation type="submission" date="2015-05" db="EMBL/GenBank/DDBJ databases">
        <authorList>
            <person name="Brusko S."/>
            <person name="Campbell R.A."/>
            <person name="Rubia G.C."/>
            <person name="Walstead R.N."/>
            <person name="Shah Z.V."/>
            <person name="Tahir R."/>
            <person name="Serrano M.G."/>
            <person name="Buck G."/>
            <person name="Lee V."/>
            <person name="Wang Y."/>
            <person name="Carvalho R."/>
            <person name="Voegtly L."/>
            <person name="Shi R."/>
            <person name="Duckworth R."/>
            <person name="Johnson A."/>
            <person name="Loviza R."/>
            <person name="Walstead R."/>
            <person name="Shah Z."/>
            <person name="Kiflezghi M."/>
            <person name="Wade K."/>
            <person name="Delesalle V.A."/>
            <person name="Bradley K.W."/>
            <person name="Asai D.J."/>
            <person name="Bowman C.A."/>
            <person name="Russell D.A."/>
            <person name="Pope W.H."/>
            <person name="Jacobs-Sera D."/>
            <person name="Hendrix R.W."/>
            <person name="Hatfull G.F."/>
        </authorList>
    </citation>
    <scope>NUCLEOTIDE SEQUENCE [LARGE SCALE GENOMIC DNA]</scope>
</reference>
<dbReference type="KEGG" id="vg:26637709"/>
<dbReference type="GeneID" id="26637709"/>
<evidence type="ECO:0000313" key="3">
    <source>
        <dbReference type="Proteomes" id="UP000201155"/>
    </source>
</evidence>
<dbReference type="EMBL" id="KR824843">
    <property type="protein sequence ID" value="AKQ06978.1"/>
    <property type="molecule type" value="Genomic_DNA"/>
</dbReference>
<proteinExistence type="predicted"/>
<accession>A0A0H4TFL8</accession>
<evidence type="ECO:0000256" key="1">
    <source>
        <dbReference type="SAM" id="MobiDB-lite"/>
    </source>
</evidence>
<feature type="region of interest" description="Disordered" evidence="1">
    <location>
        <begin position="45"/>
        <end position="69"/>
    </location>
</feature>
<name>A0A0H4TFL8_9CAUD</name>
<keyword evidence="3" id="KW-1185">Reference proteome</keyword>
<sequence>MRLPAPRRPVPLHLPRIRTTRGQRAMSDPRIRLLFSPEELERSGRCRHCGWHPPTQGHRPDCPNRETED</sequence>
<dbReference type="RefSeq" id="YP_009211240.1">
    <property type="nucleotide sequence ID" value="NC_028937.1"/>
</dbReference>
<dbReference type="Proteomes" id="UP000201155">
    <property type="component" value="Segment"/>
</dbReference>